<reference evidence="1 2" key="1">
    <citation type="journal article" date="2011" name="Stand. Genomic Sci.">
        <title>Complete genome sequence of Weeksella virosa type strain (9751).</title>
        <authorList>
            <person name="Lang E."/>
            <person name="Teshima H."/>
            <person name="Lucas S."/>
            <person name="Lapidus A."/>
            <person name="Hammon N."/>
            <person name="Deshpande S."/>
            <person name="Nolan M."/>
            <person name="Cheng J.F."/>
            <person name="Pitluck S."/>
            <person name="Liolios K."/>
            <person name="Pagani I."/>
            <person name="Mikhailova N."/>
            <person name="Ivanova N."/>
            <person name="Mavromatis K."/>
            <person name="Pati A."/>
            <person name="Tapia R."/>
            <person name="Han C."/>
            <person name="Goodwin L."/>
            <person name="Chen A."/>
            <person name="Palaniappan K."/>
            <person name="Land M."/>
            <person name="Hauser L."/>
            <person name="Chang Y.J."/>
            <person name="Jeffries C.D."/>
            <person name="Brambilla E.M."/>
            <person name="Kopitz M."/>
            <person name="Rohde M."/>
            <person name="Goker M."/>
            <person name="Tindall B.J."/>
            <person name="Detter J.C."/>
            <person name="Woyke T."/>
            <person name="Bristow J."/>
            <person name="Eisen J.A."/>
            <person name="Markowitz V."/>
            <person name="Hugenholtz P."/>
            <person name="Klenk H.P."/>
            <person name="Kyrpides N.C."/>
        </authorList>
    </citation>
    <scope>NUCLEOTIDE SEQUENCE [LARGE SCALE GENOMIC DNA]</scope>
    <source>
        <strain evidence="2">ATCC 43766 / DSM 16922 / JCM 21250 / NBRC 16016 / NCTC 11634 / CL345/78</strain>
    </source>
</reference>
<accession>F0P2F4</accession>
<dbReference type="AlphaFoldDB" id="F0P2F4"/>
<organism evidence="1 2">
    <name type="scientific">Weeksella virosa (strain ATCC 43766 / DSM 16922 / JCM 21250 / CCUG 30538 / CDC 9751 / IAM 14551 / NBRC 16016 / NCTC 11634 / CL345/78)</name>
    <dbReference type="NCBI Taxonomy" id="865938"/>
    <lineage>
        <taxon>Bacteria</taxon>
        <taxon>Pseudomonadati</taxon>
        <taxon>Bacteroidota</taxon>
        <taxon>Flavobacteriia</taxon>
        <taxon>Flavobacteriales</taxon>
        <taxon>Weeksellaceae</taxon>
        <taxon>Weeksella</taxon>
    </lineage>
</organism>
<dbReference type="STRING" id="865938.Weevi_0038"/>
<keyword evidence="2" id="KW-1185">Reference proteome</keyword>
<dbReference type="Proteomes" id="UP000008641">
    <property type="component" value="Chromosome"/>
</dbReference>
<reference evidence="2" key="2">
    <citation type="journal article" date="2011" name="Stand. Genomic Sci.">
        <title>Complete genome sequence of Weeksella virosa type strain (9751T).</title>
        <authorList>
            <person name="Lang E."/>
            <person name="Teshima H."/>
            <person name="Lucas S."/>
            <person name="Lapidus A."/>
            <person name="Hammon N."/>
            <person name="Deshpande S."/>
            <person name="Nolan M."/>
            <person name="Cheng J."/>
            <person name="Pitluck S."/>
            <person name="Liolios K."/>
            <person name="Pagani I."/>
            <person name="Mikhailova N."/>
            <person name="Ivanova N."/>
            <person name="Mavromatis K."/>
            <person name="Pati A."/>
            <person name="Tapia R."/>
            <person name="Han C."/>
            <person name="Goodwin L."/>
            <person name="Chen A."/>
            <person name="Palaniappan K."/>
            <person name="Land M."/>
            <person name="Hauser L."/>
            <person name="Chang Y."/>
            <person name="Jeffries C."/>
            <person name="Brambilla E."/>
            <person name="Kopitz M."/>
            <person name="Rohde M."/>
            <person name="Goker M."/>
            <person name="Tindall B."/>
            <person name="Detter J."/>
            <person name="Woyke T."/>
            <person name="Bristow J."/>
            <person name="Eisen J."/>
            <person name="Markowitz V."/>
            <person name="Hugenholtz P."/>
            <person name="Klenk H."/>
            <person name="Kyrpides N."/>
        </authorList>
    </citation>
    <scope>NUCLEOTIDE SEQUENCE [LARGE SCALE GENOMIC DNA]</scope>
    <source>
        <strain evidence="2">ATCC 43766 / DSM 16922 / JCM 21250 / NBRC 16016 / NCTC 11634 / CL345/78</strain>
    </source>
</reference>
<proteinExistence type="predicted"/>
<dbReference type="EMBL" id="CP002455">
    <property type="protein sequence ID" value="ADX66766.1"/>
    <property type="molecule type" value="Genomic_DNA"/>
</dbReference>
<sequence length="39" mass="4673">MEYWLNSVWIKNNFVIKKICYNIALELSIRPQVAGVVYR</sequence>
<evidence type="ECO:0000313" key="2">
    <source>
        <dbReference type="Proteomes" id="UP000008641"/>
    </source>
</evidence>
<name>F0P2F4_WEEVC</name>
<protein>
    <submittedName>
        <fullName evidence="1">Uncharacterized protein</fullName>
    </submittedName>
</protein>
<dbReference type="HOGENOM" id="CLU_3319246_0_0_10"/>
<gene>
    <name evidence="1" type="ordered locus">Weevi_0038</name>
</gene>
<evidence type="ECO:0000313" key="1">
    <source>
        <dbReference type="EMBL" id="ADX66766.1"/>
    </source>
</evidence>
<dbReference type="KEGG" id="wvi:Weevi_0038"/>